<feature type="binding site" evidence="7">
    <location>
        <position position="118"/>
    </location>
    <ligand>
        <name>Zn(2+)</name>
        <dbReference type="ChEBI" id="CHEBI:29105"/>
        <label>1</label>
    </ligand>
</feature>
<dbReference type="InterPro" id="IPR017782">
    <property type="entry name" value="Hydroxyacylglutathione_Hdrlase"/>
</dbReference>
<dbReference type="STRING" id="584787.GCA_001247655_02353"/>
<organism evidence="9 10">
    <name type="scientific">Gallaecimonas pentaromativorans</name>
    <dbReference type="NCBI Taxonomy" id="584787"/>
    <lineage>
        <taxon>Bacteria</taxon>
        <taxon>Pseudomonadati</taxon>
        <taxon>Pseudomonadota</taxon>
        <taxon>Gammaproteobacteria</taxon>
        <taxon>Enterobacterales</taxon>
        <taxon>Gallaecimonadaceae</taxon>
        <taxon>Gallaecimonas</taxon>
    </lineage>
</organism>
<proteinExistence type="inferred from homology"/>
<comment type="pathway">
    <text evidence="2 7">Secondary metabolite metabolism; methylglyoxal degradation; (R)-lactate from methylglyoxal: step 2/2.</text>
</comment>
<feature type="binding site" evidence="7">
    <location>
        <position position="61"/>
    </location>
    <ligand>
        <name>Zn(2+)</name>
        <dbReference type="ChEBI" id="CHEBI:29105"/>
        <label>1</label>
    </ligand>
</feature>
<comment type="similarity">
    <text evidence="3 7">Belongs to the metallo-beta-lactamase superfamily. Glyoxalase II family.</text>
</comment>
<dbReference type="InterPro" id="IPR050110">
    <property type="entry name" value="Glyoxalase_II_hydrolase"/>
</dbReference>
<dbReference type="EMBL" id="RJUL01000002">
    <property type="protein sequence ID" value="ROQ29975.1"/>
    <property type="molecule type" value="Genomic_DNA"/>
</dbReference>
<feature type="domain" description="Metallo-beta-lactamase" evidence="8">
    <location>
        <begin position="19"/>
        <end position="173"/>
    </location>
</feature>
<feature type="binding site" evidence="7">
    <location>
        <position position="66"/>
    </location>
    <ligand>
        <name>Zn(2+)</name>
        <dbReference type="ChEBI" id="CHEBI:29105"/>
        <label>2</label>
    </ligand>
</feature>
<evidence type="ECO:0000313" key="10">
    <source>
        <dbReference type="Proteomes" id="UP000268033"/>
    </source>
</evidence>
<comment type="function">
    <text evidence="7">Thiolesterase that catalyzes the hydrolysis of S-D-lactoyl-glutathione to form glutathione and D-lactic acid.</text>
</comment>
<evidence type="ECO:0000256" key="2">
    <source>
        <dbReference type="ARBA" id="ARBA00004963"/>
    </source>
</evidence>
<dbReference type="Pfam" id="PF00753">
    <property type="entry name" value="Lactamase_B"/>
    <property type="match status" value="1"/>
</dbReference>
<protein>
    <recommendedName>
        <fullName evidence="7">Hydroxyacylglutathione hydrolase</fullName>
        <ecNumber evidence="7">3.1.2.6</ecNumber>
    </recommendedName>
    <alternativeName>
        <fullName evidence="7">Glyoxalase II</fullName>
        <shortName evidence="7">Glx II</shortName>
    </alternativeName>
</protein>
<dbReference type="InterPro" id="IPR035680">
    <property type="entry name" value="Clx_II_MBL"/>
</dbReference>
<keyword evidence="5 7" id="KW-0378">Hydrolase</keyword>
<evidence type="ECO:0000256" key="1">
    <source>
        <dbReference type="ARBA" id="ARBA00001623"/>
    </source>
</evidence>
<dbReference type="AlphaFoldDB" id="A0A3N1PMP5"/>
<dbReference type="HAMAP" id="MF_01374">
    <property type="entry name" value="Glyoxalase_2"/>
    <property type="match status" value="1"/>
</dbReference>
<evidence type="ECO:0000256" key="7">
    <source>
        <dbReference type="HAMAP-Rule" id="MF_01374"/>
    </source>
</evidence>
<evidence type="ECO:0000256" key="5">
    <source>
        <dbReference type="ARBA" id="ARBA00022801"/>
    </source>
</evidence>
<dbReference type="InterPro" id="IPR001279">
    <property type="entry name" value="Metallo-B-lactamas"/>
</dbReference>
<keyword evidence="4 7" id="KW-0479">Metal-binding</keyword>
<dbReference type="PIRSF" id="PIRSF005457">
    <property type="entry name" value="Glx"/>
    <property type="match status" value="1"/>
</dbReference>
<dbReference type="PANTHER" id="PTHR43705:SF1">
    <property type="entry name" value="HYDROXYACYLGLUTATHIONE HYDROLASE GLOB"/>
    <property type="match status" value="1"/>
</dbReference>
<gene>
    <name evidence="7" type="primary">gloB</name>
    <name evidence="9" type="ORF">EDC28_102354</name>
</gene>
<reference evidence="9 10" key="1">
    <citation type="submission" date="2018-11" db="EMBL/GenBank/DDBJ databases">
        <title>Genomic Encyclopedia of Type Strains, Phase IV (KMG-IV): sequencing the most valuable type-strain genomes for metagenomic binning, comparative biology and taxonomic classification.</title>
        <authorList>
            <person name="Goeker M."/>
        </authorList>
    </citation>
    <scope>NUCLEOTIDE SEQUENCE [LARGE SCALE GENOMIC DNA]</scope>
    <source>
        <strain evidence="9 10">DSM 21945</strain>
    </source>
</reference>
<evidence type="ECO:0000256" key="4">
    <source>
        <dbReference type="ARBA" id="ARBA00022723"/>
    </source>
</evidence>
<dbReference type="NCBIfam" id="TIGR03413">
    <property type="entry name" value="GSH_gloB"/>
    <property type="match status" value="1"/>
</dbReference>
<dbReference type="GO" id="GO:0004416">
    <property type="term" value="F:hydroxyacylglutathione hydrolase activity"/>
    <property type="evidence" value="ECO:0007669"/>
    <property type="project" value="UniProtKB-UniRule"/>
</dbReference>
<dbReference type="Proteomes" id="UP000268033">
    <property type="component" value="Unassembled WGS sequence"/>
</dbReference>
<evidence type="ECO:0000256" key="6">
    <source>
        <dbReference type="ARBA" id="ARBA00022833"/>
    </source>
</evidence>
<keyword evidence="10" id="KW-1185">Reference proteome</keyword>
<dbReference type="RefSeq" id="WP_123420934.1">
    <property type="nucleotide sequence ID" value="NZ_RJUL01000002.1"/>
</dbReference>
<comment type="cofactor">
    <cofactor evidence="7">
        <name>Zn(2+)</name>
        <dbReference type="ChEBI" id="CHEBI:29105"/>
    </cofactor>
    <text evidence="7">Binds 2 Zn(2+) ions per subunit.</text>
</comment>
<accession>A0A3N1PMP5</accession>
<dbReference type="GO" id="GO:0046872">
    <property type="term" value="F:metal ion binding"/>
    <property type="evidence" value="ECO:0007669"/>
    <property type="project" value="UniProtKB-KW"/>
</dbReference>
<dbReference type="UniPathway" id="UPA00619">
    <property type="reaction ID" value="UER00676"/>
</dbReference>
<feature type="binding site" evidence="7">
    <location>
        <position position="135"/>
    </location>
    <ligand>
        <name>Zn(2+)</name>
        <dbReference type="ChEBI" id="CHEBI:29105"/>
        <label>2</label>
    </ligand>
</feature>
<feature type="binding site" evidence="7">
    <location>
        <position position="63"/>
    </location>
    <ligand>
        <name>Zn(2+)</name>
        <dbReference type="ChEBI" id="CHEBI:29105"/>
        <label>1</label>
    </ligand>
</feature>
<evidence type="ECO:0000256" key="3">
    <source>
        <dbReference type="ARBA" id="ARBA00006759"/>
    </source>
</evidence>
<feature type="binding site" evidence="7">
    <location>
        <position position="173"/>
    </location>
    <ligand>
        <name>Zn(2+)</name>
        <dbReference type="ChEBI" id="CHEBI:29105"/>
        <label>2</label>
    </ligand>
</feature>
<comment type="caution">
    <text evidence="9">The sequence shown here is derived from an EMBL/GenBank/DDBJ whole genome shotgun (WGS) entry which is preliminary data.</text>
</comment>
<comment type="subunit">
    <text evidence="7">Monomer.</text>
</comment>
<dbReference type="Pfam" id="PF16123">
    <property type="entry name" value="HAGH_C"/>
    <property type="match status" value="1"/>
</dbReference>
<dbReference type="InterPro" id="IPR036866">
    <property type="entry name" value="RibonucZ/Hydroxyglut_hydro"/>
</dbReference>
<dbReference type="CDD" id="cd07723">
    <property type="entry name" value="hydroxyacylglutathione_hydrolase_MBL-fold"/>
    <property type="match status" value="1"/>
</dbReference>
<feature type="binding site" evidence="7">
    <location>
        <position position="65"/>
    </location>
    <ligand>
        <name>Zn(2+)</name>
        <dbReference type="ChEBI" id="CHEBI:29105"/>
        <label>2</label>
    </ligand>
</feature>
<dbReference type="SUPFAM" id="SSF56281">
    <property type="entry name" value="Metallo-hydrolase/oxidoreductase"/>
    <property type="match status" value="1"/>
</dbReference>
<evidence type="ECO:0000259" key="8">
    <source>
        <dbReference type="SMART" id="SM00849"/>
    </source>
</evidence>
<dbReference type="GO" id="GO:0019243">
    <property type="term" value="P:methylglyoxal catabolic process to D-lactate via S-lactoyl-glutathione"/>
    <property type="evidence" value="ECO:0007669"/>
    <property type="project" value="UniProtKB-UniRule"/>
</dbReference>
<dbReference type="Gene3D" id="3.60.15.10">
    <property type="entry name" value="Ribonuclease Z/Hydroxyacylglutathione hydrolase-like"/>
    <property type="match status" value="1"/>
</dbReference>
<dbReference type="EC" id="3.1.2.6" evidence="7"/>
<name>A0A3N1PMP5_9GAMM</name>
<dbReference type="InterPro" id="IPR032282">
    <property type="entry name" value="HAGH_C"/>
</dbReference>
<sequence length="261" mass="28518">MNKPLPHQDPVFAISAFKDNYIWAIETGPGKVAVVDPGDAAPVLSALAERQLTLSAILITHHHSDHTGGIRALLEKFAVPVFGPTNKAIDGISHPVSEGDQVQLQRLSPLQVISVPGHTLDHIAYHGQGMLFCGDTLFSAGCGRLFEGDAPTMYRSLAKLAALKDETRVYCAHEYTQANLRFAWKIEPANQALKTYMEDVAERRQHNLPTLPSTIAKEKAINPFLRAQEIAVKDAAEAYAKAPCPTAVDVFAALRRFKDES</sequence>
<dbReference type="SMART" id="SM00849">
    <property type="entry name" value="Lactamase_B"/>
    <property type="match status" value="1"/>
</dbReference>
<evidence type="ECO:0000313" key="9">
    <source>
        <dbReference type="EMBL" id="ROQ29975.1"/>
    </source>
</evidence>
<keyword evidence="6 7" id="KW-0862">Zinc</keyword>
<dbReference type="PANTHER" id="PTHR43705">
    <property type="entry name" value="HYDROXYACYLGLUTATHIONE HYDROLASE"/>
    <property type="match status" value="1"/>
</dbReference>
<feature type="binding site" evidence="7">
    <location>
        <position position="135"/>
    </location>
    <ligand>
        <name>Zn(2+)</name>
        <dbReference type="ChEBI" id="CHEBI:29105"/>
        <label>1</label>
    </ligand>
</feature>
<comment type="catalytic activity">
    <reaction evidence="1 7">
        <text>an S-(2-hydroxyacyl)glutathione + H2O = a 2-hydroxy carboxylate + glutathione + H(+)</text>
        <dbReference type="Rhea" id="RHEA:21864"/>
        <dbReference type="ChEBI" id="CHEBI:15377"/>
        <dbReference type="ChEBI" id="CHEBI:15378"/>
        <dbReference type="ChEBI" id="CHEBI:57925"/>
        <dbReference type="ChEBI" id="CHEBI:58896"/>
        <dbReference type="ChEBI" id="CHEBI:71261"/>
        <dbReference type="EC" id="3.1.2.6"/>
    </reaction>
</comment>